<evidence type="ECO:0000256" key="1">
    <source>
        <dbReference type="SAM" id="MobiDB-lite"/>
    </source>
</evidence>
<feature type="region of interest" description="Disordered" evidence="1">
    <location>
        <begin position="227"/>
        <end position="312"/>
    </location>
</feature>
<dbReference type="Proteomes" id="UP000319771">
    <property type="component" value="Unassembled WGS sequence"/>
</dbReference>
<proteinExistence type="predicted"/>
<protein>
    <submittedName>
        <fullName evidence="2">Uncharacterized protein</fullName>
    </submittedName>
</protein>
<name>A0A538TZH6_UNCEI</name>
<comment type="caution">
    <text evidence="2">The sequence shown here is derived from an EMBL/GenBank/DDBJ whole genome shotgun (WGS) entry which is preliminary data.</text>
</comment>
<accession>A0A538TZH6</accession>
<feature type="compositionally biased region" description="Basic and acidic residues" evidence="1">
    <location>
        <begin position="233"/>
        <end position="267"/>
    </location>
</feature>
<dbReference type="EMBL" id="VBPB01000352">
    <property type="protein sequence ID" value="TMQ69008.1"/>
    <property type="molecule type" value="Genomic_DNA"/>
</dbReference>
<feature type="compositionally biased region" description="Polar residues" evidence="1">
    <location>
        <begin position="274"/>
        <end position="286"/>
    </location>
</feature>
<reference evidence="2 3" key="1">
    <citation type="journal article" date="2019" name="Nat. Microbiol.">
        <title>Mediterranean grassland soil C-N compound turnover is dependent on rainfall and depth, and is mediated by genomically divergent microorganisms.</title>
        <authorList>
            <person name="Diamond S."/>
            <person name="Andeer P.F."/>
            <person name="Li Z."/>
            <person name="Crits-Christoph A."/>
            <person name="Burstein D."/>
            <person name="Anantharaman K."/>
            <person name="Lane K.R."/>
            <person name="Thomas B.C."/>
            <person name="Pan C."/>
            <person name="Northen T.R."/>
            <person name="Banfield J.F."/>
        </authorList>
    </citation>
    <scope>NUCLEOTIDE SEQUENCE [LARGE SCALE GENOMIC DNA]</scope>
    <source>
        <strain evidence="2">WS_11</strain>
    </source>
</reference>
<dbReference type="AlphaFoldDB" id="A0A538TZH6"/>
<evidence type="ECO:0000313" key="3">
    <source>
        <dbReference type="Proteomes" id="UP000319771"/>
    </source>
</evidence>
<sequence>MLTLLSLITCARQSGQWAACRLMQIRSASSRVIRNLVRRAAALDPCRLSVPVPIPVRVPRLSAFTLSSALLLAALAVSPAAAWRGIGYEAAADGRLVDVQVQVDGRDAPLYLPTDGSDRLYFQAFKGRHYALVLTNNTGRRVGVLIAVDGLNVVNGERSSLSSGEPMYVLDPWERTVIRGWRSSLEHTRQFVFVDEDRSYAERTGQANGDLGWVRVMAFRERGQQWFPPLPGRIDDRDRGQQDGEERPYGTLDGHRSDGPTARREAPEAGAAPQSRQESDQLQPRENGNETKSYREVAPQQTAPSVPGTGWGQKQWDPVRRVWFVPEAYATDQIVLRYEYASGLRALGILPGNFRNRLWERERGELGFAQPPRW</sequence>
<gene>
    <name evidence="2" type="ORF">E6K81_15880</name>
</gene>
<evidence type="ECO:0000313" key="2">
    <source>
        <dbReference type="EMBL" id="TMQ69008.1"/>
    </source>
</evidence>
<organism evidence="2 3">
    <name type="scientific">Eiseniibacteriota bacterium</name>
    <dbReference type="NCBI Taxonomy" id="2212470"/>
    <lineage>
        <taxon>Bacteria</taxon>
        <taxon>Candidatus Eiseniibacteriota</taxon>
    </lineage>
</organism>